<feature type="region of interest" description="Disordered" evidence="5">
    <location>
        <begin position="303"/>
        <end position="335"/>
    </location>
</feature>
<dbReference type="EMBL" id="CAJNOQ010003488">
    <property type="protein sequence ID" value="CAF1015066.1"/>
    <property type="molecule type" value="Genomic_DNA"/>
</dbReference>
<keyword evidence="3 4" id="KW-0694">RNA-binding</keyword>
<dbReference type="Proteomes" id="UP000663829">
    <property type="component" value="Unassembled WGS sequence"/>
</dbReference>
<evidence type="ECO:0000256" key="4">
    <source>
        <dbReference type="PROSITE-ProRule" id="PRU00176"/>
    </source>
</evidence>
<protein>
    <recommendedName>
        <fullName evidence="6">RRM domain-containing protein</fullName>
    </recommendedName>
</protein>
<evidence type="ECO:0000256" key="2">
    <source>
        <dbReference type="ARBA" id="ARBA00022737"/>
    </source>
</evidence>
<dbReference type="CDD" id="cd12421">
    <property type="entry name" value="RRM1_PTBP1_hnRNPL_like"/>
    <property type="match status" value="1"/>
</dbReference>
<dbReference type="SMART" id="SM00360">
    <property type="entry name" value="RRM"/>
    <property type="match status" value="2"/>
</dbReference>
<dbReference type="NCBIfam" id="TIGR01649">
    <property type="entry name" value="hnRNP-L_PTB"/>
    <property type="match status" value="1"/>
</dbReference>
<dbReference type="OrthoDB" id="296632at2759"/>
<evidence type="ECO:0000256" key="5">
    <source>
        <dbReference type="SAM" id="MobiDB-lite"/>
    </source>
</evidence>
<keyword evidence="9" id="KW-1185">Reference proteome</keyword>
<dbReference type="InterPro" id="IPR035979">
    <property type="entry name" value="RBD_domain_sf"/>
</dbReference>
<feature type="compositionally biased region" description="Polar residues" evidence="5">
    <location>
        <begin position="303"/>
        <end position="323"/>
    </location>
</feature>
<gene>
    <name evidence="7" type="ORF">GPM918_LOCUS14474</name>
    <name evidence="8" type="ORF">SRO942_LOCUS14474</name>
</gene>
<proteinExistence type="predicted"/>
<name>A0A814HRV9_9BILA</name>
<dbReference type="EMBL" id="CAJOBC010003488">
    <property type="protein sequence ID" value="CAF3786597.1"/>
    <property type="molecule type" value="Genomic_DNA"/>
</dbReference>
<feature type="compositionally biased region" description="Low complexity" evidence="5">
    <location>
        <begin position="324"/>
        <end position="335"/>
    </location>
</feature>
<dbReference type="InterPro" id="IPR021790">
    <property type="entry name" value="PTBP1-like_RRM2"/>
</dbReference>
<dbReference type="PANTHER" id="PTHR15592">
    <property type="entry name" value="MATRIN 3/NUCLEAR PROTEIN 220-RELATED"/>
    <property type="match status" value="1"/>
</dbReference>
<evidence type="ECO:0000313" key="8">
    <source>
        <dbReference type="EMBL" id="CAF3786597.1"/>
    </source>
</evidence>
<keyword evidence="1" id="KW-0597">Phosphoprotein</keyword>
<evidence type="ECO:0000313" key="9">
    <source>
        <dbReference type="Proteomes" id="UP000663829"/>
    </source>
</evidence>
<reference evidence="7" key="1">
    <citation type="submission" date="2021-02" db="EMBL/GenBank/DDBJ databases">
        <authorList>
            <person name="Nowell W R."/>
        </authorList>
    </citation>
    <scope>NUCLEOTIDE SEQUENCE</scope>
</reference>
<dbReference type="SUPFAM" id="SSF54928">
    <property type="entry name" value="RNA-binding domain, RBD"/>
    <property type="match status" value="2"/>
</dbReference>
<dbReference type="InterPro" id="IPR006536">
    <property type="entry name" value="HnRNP-L/PTB"/>
</dbReference>
<evidence type="ECO:0000256" key="3">
    <source>
        <dbReference type="ARBA" id="ARBA00022884"/>
    </source>
</evidence>
<evidence type="ECO:0000259" key="6">
    <source>
        <dbReference type="PROSITE" id="PS50102"/>
    </source>
</evidence>
<keyword evidence="2" id="KW-0677">Repeat</keyword>
<dbReference type="AlphaFoldDB" id="A0A814HRV9"/>
<dbReference type="InterPro" id="IPR012677">
    <property type="entry name" value="Nucleotide-bd_a/b_plait_sf"/>
</dbReference>
<dbReference type="GO" id="GO:0003723">
    <property type="term" value="F:RNA binding"/>
    <property type="evidence" value="ECO:0007669"/>
    <property type="project" value="UniProtKB-UniRule"/>
</dbReference>
<organism evidence="7 9">
    <name type="scientific">Didymodactylos carnosus</name>
    <dbReference type="NCBI Taxonomy" id="1234261"/>
    <lineage>
        <taxon>Eukaryota</taxon>
        <taxon>Metazoa</taxon>
        <taxon>Spiralia</taxon>
        <taxon>Gnathifera</taxon>
        <taxon>Rotifera</taxon>
        <taxon>Eurotatoria</taxon>
        <taxon>Bdelloidea</taxon>
        <taxon>Philodinida</taxon>
        <taxon>Philodinidae</taxon>
        <taxon>Didymodactylos</taxon>
    </lineage>
</organism>
<dbReference type="GO" id="GO:0005634">
    <property type="term" value="C:nucleus"/>
    <property type="evidence" value="ECO:0007669"/>
    <property type="project" value="InterPro"/>
</dbReference>
<accession>A0A814HRV9</accession>
<dbReference type="Pfam" id="PF11835">
    <property type="entry name" value="RRM_8"/>
    <property type="match status" value="1"/>
</dbReference>
<dbReference type="Gene3D" id="3.30.70.330">
    <property type="match status" value="2"/>
</dbReference>
<dbReference type="PROSITE" id="PS50102">
    <property type="entry name" value="RRM"/>
    <property type="match status" value="1"/>
</dbReference>
<comment type="caution">
    <text evidence="7">The sequence shown here is derived from an EMBL/GenBank/DDBJ whole genome shotgun (WGS) entry which is preliminary data.</text>
</comment>
<dbReference type="InterPro" id="IPR000504">
    <property type="entry name" value="RRM_dom"/>
</dbReference>
<evidence type="ECO:0000256" key="1">
    <source>
        <dbReference type="ARBA" id="ARBA00022553"/>
    </source>
</evidence>
<evidence type="ECO:0000313" key="7">
    <source>
        <dbReference type="EMBL" id="CAF1015066.1"/>
    </source>
</evidence>
<dbReference type="Proteomes" id="UP000681722">
    <property type="component" value="Unassembled WGS sequence"/>
</dbReference>
<feature type="non-terminal residue" evidence="7">
    <location>
        <position position="1"/>
    </location>
</feature>
<sequence>RSMKARIEKSPPSRVVHLRNIDASEVEIVQFGLPFGKITNVLNLRKKNQAFLEFDTIDHAQAMVEYFSSVPILLNGRQIFVQFSNHQELKTDPNNANNQQAQAALQSATLLQDIGQTGGQNCVLRVVVTNMLYPVSVEIFNQIFGKFGVVLKIITFTKNDKFQALIQMKDANTAQSAKLNLHGQNIYNGCCTLQIDFSKLHSLNVKYNNEKSRDYTNPTLPAGENANEPINIGGRYLTGIPNVYGSPIMTVPVSSLGGAPLTALSVSNALQFSGGATMLSASAGNPLNSLASAQHFSISPMTNGTSTISLPSPSNGNVQTISNSHPQSGPIQSSQSSPYIFLPNLNDEVCGKTPLFFYNSPQSTMYHDVLRL</sequence>
<dbReference type="GO" id="GO:0006397">
    <property type="term" value="P:mRNA processing"/>
    <property type="evidence" value="ECO:0007669"/>
    <property type="project" value="InterPro"/>
</dbReference>
<feature type="domain" description="RRM" evidence="6">
    <location>
        <begin position="14"/>
        <end position="86"/>
    </location>
</feature>